<evidence type="ECO:0000256" key="7">
    <source>
        <dbReference type="ARBA" id="ARBA00022824"/>
    </source>
</evidence>
<keyword evidence="12 15" id="KW-0472">Membrane</keyword>
<dbReference type="GO" id="GO:0005789">
    <property type="term" value="C:endoplasmic reticulum membrane"/>
    <property type="evidence" value="ECO:0007669"/>
    <property type="project" value="UniProtKB-SubCell"/>
</dbReference>
<keyword evidence="8" id="KW-0492">Microsome</keyword>
<reference evidence="16" key="1">
    <citation type="submission" date="2022-12" db="EMBL/GenBank/DDBJ databases">
        <title>Chromosome-level genome assembly of the bean flower thrips Megalurothrips usitatus.</title>
        <authorList>
            <person name="Ma L."/>
            <person name="Liu Q."/>
            <person name="Li H."/>
            <person name="Cai W."/>
        </authorList>
    </citation>
    <scope>NUCLEOTIDE SEQUENCE</scope>
    <source>
        <strain evidence="16">Cailab_2022a</strain>
    </source>
</reference>
<comment type="cofactor">
    <cofactor evidence="1 13">
        <name>heme</name>
        <dbReference type="ChEBI" id="CHEBI:30413"/>
    </cofactor>
</comment>
<dbReference type="CDD" id="cd11056">
    <property type="entry name" value="CYP6-like"/>
    <property type="match status" value="1"/>
</dbReference>
<name>A0AAV7XL94_9NEOP</name>
<dbReference type="InterPro" id="IPR050476">
    <property type="entry name" value="Insect_CytP450_Detox"/>
</dbReference>
<dbReference type="GO" id="GO:0016705">
    <property type="term" value="F:oxidoreductase activity, acting on paired donors, with incorporation or reduction of molecular oxygen"/>
    <property type="evidence" value="ECO:0007669"/>
    <property type="project" value="InterPro"/>
</dbReference>
<evidence type="ECO:0000256" key="12">
    <source>
        <dbReference type="ARBA" id="ARBA00023136"/>
    </source>
</evidence>
<evidence type="ECO:0000256" key="10">
    <source>
        <dbReference type="ARBA" id="ARBA00023004"/>
    </source>
</evidence>
<dbReference type="PANTHER" id="PTHR24292:SF54">
    <property type="entry name" value="CYP9F3-RELATED"/>
    <property type="match status" value="1"/>
</dbReference>
<evidence type="ECO:0000313" key="17">
    <source>
        <dbReference type="Proteomes" id="UP001075354"/>
    </source>
</evidence>
<dbReference type="PRINTS" id="PR00463">
    <property type="entry name" value="EP450I"/>
</dbReference>
<dbReference type="Proteomes" id="UP001075354">
    <property type="component" value="Chromosome 8"/>
</dbReference>
<keyword evidence="7" id="KW-0256">Endoplasmic reticulum</keyword>
<dbReference type="GO" id="GO:0005506">
    <property type="term" value="F:iron ion binding"/>
    <property type="evidence" value="ECO:0007669"/>
    <property type="project" value="InterPro"/>
</dbReference>
<feature type="transmembrane region" description="Helical" evidence="15">
    <location>
        <begin position="6"/>
        <end position="23"/>
    </location>
</feature>
<keyword evidence="15" id="KW-0812">Transmembrane</keyword>
<dbReference type="EMBL" id="JAPTSV010000008">
    <property type="protein sequence ID" value="KAJ1525389.1"/>
    <property type="molecule type" value="Genomic_DNA"/>
</dbReference>
<evidence type="ECO:0008006" key="18">
    <source>
        <dbReference type="Google" id="ProtNLM"/>
    </source>
</evidence>
<evidence type="ECO:0000256" key="5">
    <source>
        <dbReference type="ARBA" id="ARBA00022617"/>
    </source>
</evidence>
<proteinExistence type="inferred from homology"/>
<dbReference type="AlphaFoldDB" id="A0AAV7XL94"/>
<sequence length="521" mass="58653">MTPELTYAAGAVLGLCAAVYAYFRYALTYWQRRKVPFEPPTVPFGNYAATVLGKRSMPQQAASLYFQNSEEPFIGTFFLGIPLLQLHDPDIIRQVLTKDFQDFNGRGIHFDPTYDPFSANLFAMSGPAWKNMRVKLSPTFSTGKIKYMFQTITDCSVFLAEHITESVKKNGGQYEEDMRELAARFSTDIISSVAFGVESNSMKNPNSEFRRMGQKTFEPCLDVSARQLLTFLGAGIMQFFRIRGFPADVDKFFTNMVSELVAYREANNVERADMLNLLIKLKNGGSVSPNGHGPEDKSKANGDDDRIKLTEKQIVGQVFVFFLAGFETTSTTTSFTLYELAKYPDIQEKVIAEIDAVLKKHGGKVDYDTIMDLPYTEMAIQETMRLYPPVPFLTREAMVKRQLPTTDVLLDKGTRLMIPVQALHTDPQYWPEPKKYDPLRFTEEAKKARHPMVYLPFGDGPRICIGMRLGLVQVKMALVTILSRCTVSLAPGMPFEARISPRCIVPAPIDGCRLILTARAK</sequence>
<dbReference type="Pfam" id="PF00067">
    <property type="entry name" value="p450"/>
    <property type="match status" value="1"/>
</dbReference>
<evidence type="ECO:0000256" key="15">
    <source>
        <dbReference type="SAM" id="Phobius"/>
    </source>
</evidence>
<keyword evidence="11 14" id="KW-0503">Monooxygenase</keyword>
<comment type="similarity">
    <text evidence="4 14">Belongs to the cytochrome P450 family.</text>
</comment>
<keyword evidence="10 13" id="KW-0408">Iron</keyword>
<keyword evidence="5 13" id="KW-0349">Heme</keyword>
<dbReference type="InterPro" id="IPR002401">
    <property type="entry name" value="Cyt_P450_E_grp-I"/>
</dbReference>
<dbReference type="PRINTS" id="PR00385">
    <property type="entry name" value="P450"/>
</dbReference>
<keyword evidence="9 14" id="KW-0560">Oxidoreductase</keyword>
<evidence type="ECO:0000256" key="3">
    <source>
        <dbReference type="ARBA" id="ARBA00004406"/>
    </source>
</evidence>
<keyword evidence="17" id="KW-1185">Reference proteome</keyword>
<dbReference type="InterPro" id="IPR017972">
    <property type="entry name" value="Cyt_P450_CS"/>
</dbReference>
<feature type="binding site" description="axial binding residue" evidence="13">
    <location>
        <position position="464"/>
    </location>
    <ligand>
        <name>heme</name>
        <dbReference type="ChEBI" id="CHEBI:30413"/>
    </ligand>
    <ligandPart>
        <name>Fe</name>
        <dbReference type="ChEBI" id="CHEBI:18248"/>
    </ligandPart>
</feature>
<evidence type="ECO:0000256" key="11">
    <source>
        <dbReference type="ARBA" id="ARBA00023033"/>
    </source>
</evidence>
<protein>
    <recommendedName>
        <fullName evidence="18">Cytochrome P450 6a14</fullName>
    </recommendedName>
</protein>
<evidence type="ECO:0000256" key="1">
    <source>
        <dbReference type="ARBA" id="ARBA00001971"/>
    </source>
</evidence>
<accession>A0AAV7XL94</accession>
<evidence type="ECO:0000256" key="6">
    <source>
        <dbReference type="ARBA" id="ARBA00022723"/>
    </source>
</evidence>
<dbReference type="PANTHER" id="PTHR24292">
    <property type="entry name" value="CYTOCHROME P450"/>
    <property type="match status" value="1"/>
</dbReference>
<comment type="caution">
    <text evidence="16">The sequence shown here is derived from an EMBL/GenBank/DDBJ whole genome shotgun (WGS) entry which is preliminary data.</text>
</comment>
<keyword evidence="15" id="KW-1133">Transmembrane helix</keyword>
<dbReference type="GO" id="GO:0020037">
    <property type="term" value="F:heme binding"/>
    <property type="evidence" value="ECO:0007669"/>
    <property type="project" value="InterPro"/>
</dbReference>
<evidence type="ECO:0000256" key="14">
    <source>
        <dbReference type="RuleBase" id="RU000461"/>
    </source>
</evidence>
<evidence type="ECO:0000256" key="13">
    <source>
        <dbReference type="PIRSR" id="PIRSR602401-1"/>
    </source>
</evidence>
<comment type="subcellular location">
    <subcellularLocation>
        <location evidence="3">Endoplasmic reticulum membrane</location>
        <topology evidence="3">Peripheral membrane protein</topology>
    </subcellularLocation>
    <subcellularLocation>
        <location evidence="2">Microsome membrane</location>
        <topology evidence="2">Peripheral membrane protein</topology>
    </subcellularLocation>
</comment>
<organism evidence="16 17">
    <name type="scientific">Megalurothrips usitatus</name>
    <name type="common">bean blossom thrips</name>
    <dbReference type="NCBI Taxonomy" id="439358"/>
    <lineage>
        <taxon>Eukaryota</taxon>
        <taxon>Metazoa</taxon>
        <taxon>Ecdysozoa</taxon>
        <taxon>Arthropoda</taxon>
        <taxon>Hexapoda</taxon>
        <taxon>Insecta</taxon>
        <taxon>Pterygota</taxon>
        <taxon>Neoptera</taxon>
        <taxon>Paraneoptera</taxon>
        <taxon>Thysanoptera</taxon>
        <taxon>Terebrantia</taxon>
        <taxon>Thripoidea</taxon>
        <taxon>Thripidae</taxon>
        <taxon>Megalurothrips</taxon>
    </lineage>
</organism>
<dbReference type="FunFam" id="1.10.630.10:FF:000042">
    <property type="entry name" value="Cytochrome P450"/>
    <property type="match status" value="1"/>
</dbReference>
<evidence type="ECO:0000256" key="4">
    <source>
        <dbReference type="ARBA" id="ARBA00010617"/>
    </source>
</evidence>
<dbReference type="GO" id="GO:0004497">
    <property type="term" value="F:monooxygenase activity"/>
    <property type="evidence" value="ECO:0007669"/>
    <property type="project" value="UniProtKB-KW"/>
</dbReference>
<keyword evidence="6 13" id="KW-0479">Metal-binding</keyword>
<dbReference type="Gene3D" id="1.10.630.10">
    <property type="entry name" value="Cytochrome P450"/>
    <property type="match status" value="1"/>
</dbReference>
<evidence type="ECO:0000256" key="8">
    <source>
        <dbReference type="ARBA" id="ARBA00022848"/>
    </source>
</evidence>
<dbReference type="PROSITE" id="PS00086">
    <property type="entry name" value="CYTOCHROME_P450"/>
    <property type="match status" value="1"/>
</dbReference>
<dbReference type="InterPro" id="IPR001128">
    <property type="entry name" value="Cyt_P450"/>
</dbReference>
<evidence type="ECO:0000256" key="2">
    <source>
        <dbReference type="ARBA" id="ARBA00004174"/>
    </source>
</evidence>
<dbReference type="InterPro" id="IPR036396">
    <property type="entry name" value="Cyt_P450_sf"/>
</dbReference>
<evidence type="ECO:0000313" key="16">
    <source>
        <dbReference type="EMBL" id="KAJ1525389.1"/>
    </source>
</evidence>
<dbReference type="SUPFAM" id="SSF48264">
    <property type="entry name" value="Cytochrome P450"/>
    <property type="match status" value="1"/>
</dbReference>
<evidence type="ECO:0000256" key="9">
    <source>
        <dbReference type="ARBA" id="ARBA00023002"/>
    </source>
</evidence>
<gene>
    <name evidence="16" type="ORF">ONE63_010204</name>
</gene>